<dbReference type="InterPro" id="IPR015168">
    <property type="entry name" value="SsuA/THI5"/>
</dbReference>
<feature type="compositionally biased region" description="Low complexity" evidence="1">
    <location>
        <begin position="1"/>
        <end position="21"/>
    </location>
</feature>
<evidence type="ECO:0000313" key="3">
    <source>
        <dbReference type="EMBL" id="MUN35189.1"/>
    </source>
</evidence>
<feature type="compositionally biased region" description="Basic residues" evidence="1">
    <location>
        <begin position="22"/>
        <end position="33"/>
    </location>
</feature>
<feature type="compositionally biased region" description="Basic residues" evidence="1">
    <location>
        <begin position="45"/>
        <end position="54"/>
    </location>
</feature>
<dbReference type="Pfam" id="PF09084">
    <property type="entry name" value="NMT1"/>
    <property type="match status" value="1"/>
</dbReference>
<keyword evidence="4" id="KW-1185">Reference proteome</keyword>
<gene>
    <name evidence="3" type="ORF">GNZ18_01010</name>
</gene>
<protein>
    <submittedName>
        <fullName evidence="3">PhnD/SsuA/transferrin family substrate-binding protein</fullName>
    </submittedName>
</protein>
<dbReference type="AlphaFoldDB" id="A0A7K1KSP9"/>
<dbReference type="SUPFAM" id="SSF53850">
    <property type="entry name" value="Periplasmic binding protein-like II"/>
    <property type="match status" value="1"/>
</dbReference>
<dbReference type="EMBL" id="WOFH01000001">
    <property type="protein sequence ID" value="MUN35189.1"/>
    <property type="molecule type" value="Genomic_DNA"/>
</dbReference>
<reference evidence="3 4" key="1">
    <citation type="submission" date="2019-11" db="EMBL/GenBank/DDBJ databases">
        <authorList>
            <person name="Cao P."/>
        </authorList>
    </citation>
    <scope>NUCLEOTIDE SEQUENCE [LARGE SCALE GENOMIC DNA]</scope>
    <source>
        <strain evidence="3 4">NEAU-AAG5</strain>
    </source>
</reference>
<dbReference type="Proteomes" id="UP000432015">
    <property type="component" value="Unassembled WGS sequence"/>
</dbReference>
<feature type="domain" description="SsuA/THI5-like" evidence="2">
    <location>
        <begin position="140"/>
        <end position="329"/>
    </location>
</feature>
<accession>A0A7K1KSP9</accession>
<evidence type="ECO:0000259" key="2">
    <source>
        <dbReference type="Pfam" id="PF09084"/>
    </source>
</evidence>
<organism evidence="3 4">
    <name type="scientific">Actinomadura litoris</name>
    <dbReference type="NCBI Taxonomy" id="2678616"/>
    <lineage>
        <taxon>Bacteria</taxon>
        <taxon>Bacillati</taxon>
        <taxon>Actinomycetota</taxon>
        <taxon>Actinomycetes</taxon>
        <taxon>Streptosporangiales</taxon>
        <taxon>Thermomonosporaceae</taxon>
        <taxon>Actinomadura</taxon>
    </lineage>
</organism>
<proteinExistence type="predicted"/>
<evidence type="ECO:0000313" key="4">
    <source>
        <dbReference type="Proteomes" id="UP000432015"/>
    </source>
</evidence>
<dbReference type="PANTHER" id="PTHR30024">
    <property type="entry name" value="ALIPHATIC SULFONATES-BINDING PROTEIN-RELATED"/>
    <property type="match status" value="1"/>
</dbReference>
<evidence type="ECO:0000256" key="1">
    <source>
        <dbReference type="SAM" id="MobiDB-lite"/>
    </source>
</evidence>
<dbReference type="Gene3D" id="3.40.190.10">
    <property type="entry name" value="Periplasmic binding protein-like II"/>
    <property type="match status" value="2"/>
</dbReference>
<comment type="caution">
    <text evidence="3">The sequence shown here is derived from an EMBL/GenBank/DDBJ whole genome shotgun (WGS) entry which is preliminary data.</text>
</comment>
<feature type="region of interest" description="Disordered" evidence="1">
    <location>
        <begin position="1"/>
        <end position="61"/>
    </location>
</feature>
<name>A0A7K1KSP9_9ACTN</name>
<sequence>MRGVLPGRRAVRRPALAPAARAARRGRPRRRGAARQLPRADRLGARTHPRREARRRPVAEPLRRPAHVLRHREERTVKIPKILAAGLLVLGAAACGSSAAAGGSKTLRVGVIGTAVGNKLNRTVGFLDERGELLPELKAAGIDKIQVATFQNGPDLNQALAGGSLDIGIYGDTPALIGHGQGLPTRLVSLNSIRLDAAIVAKKDGGPTSLKDLEGKRIGVQTGSYIHRYLLGALQQAGVRPKQIIHMYTPAIIAALEKNAIDAGGLVSADQVAEEAKGYRSVDVASRDHPDLLGTSATVVTEKYLSGHKDIVKVWQRAESKATRVAKANWPAYTAYVARTGGYAPQVTIKTTLREQLPDTPFPPEGLKLLDGTKGFLAGQKLLKTDFPIDSWLAPGARTAAGATP</sequence>